<keyword evidence="3" id="KW-0210">Decarboxylase</keyword>
<organism evidence="9">
    <name type="scientific">Tetraselmis chuii</name>
    <dbReference type="NCBI Taxonomy" id="63592"/>
    <lineage>
        <taxon>Eukaryota</taxon>
        <taxon>Viridiplantae</taxon>
        <taxon>Chlorophyta</taxon>
        <taxon>core chlorophytes</taxon>
        <taxon>Chlorodendrophyceae</taxon>
        <taxon>Chlorodendrales</taxon>
        <taxon>Chlorodendraceae</taxon>
        <taxon>Tetraselmis</taxon>
    </lineage>
</organism>
<dbReference type="InterPro" id="IPR002129">
    <property type="entry name" value="PyrdxlP-dep_de-COase"/>
</dbReference>
<feature type="compositionally biased region" description="Basic and acidic residues" evidence="8">
    <location>
        <begin position="48"/>
        <end position="57"/>
    </location>
</feature>
<dbReference type="InterPro" id="IPR015421">
    <property type="entry name" value="PyrdxlP-dep_Trfase_major"/>
</dbReference>
<dbReference type="GO" id="GO:0005737">
    <property type="term" value="C:cytoplasm"/>
    <property type="evidence" value="ECO:0007669"/>
    <property type="project" value="TreeGrafter"/>
</dbReference>
<evidence type="ECO:0000256" key="5">
    <source>
        <dbReference type="ARBA" id="ARBA00023239"/>
    </source>
</evidence>
<dbReference type="GO" id="GO:0019752">
    <property type="term" value="P:carboxylic acid metabolic process"/>
    <property type="evidence" value="ECO:0007669"/>
    <property type="project" value="InterPro"/>
</dbReference>
<dbReference type="EMBL" id="HBGG01032251">
    <property type="protein sequence ID" value="CAD9214604.1"/>
    <property type="molecule type" value="Transcribed_RNA"/>
</dbReference>
<dbReference type="Gene3D" id="3.40.640.10">
    <property type="entry name" value="Type I PLP-dependent aspartate aminotransferase-like (Major domain)"/>
    <property type="match status" value="1"/>
</dbReference>
<dbReference type="Pfam" id="PF00282">
    <property type="entry name" value="Pyridoxal_deC"/>
    <property type="match status" value="1"/>
</dbReference>
<sequence>MAPLLIMRRSTTTPKTSSSFTLSPPRGISRAYPSPLLRCPLKRRFEVDVPKSRRGAEARASTSPSGGDVSTTLTMPESGKAGEALADNLKETSATMNQEELEQFLGTVADTLVKYVASAADMSEKVVDLSSPEEIAAAFDSAGASLAMADVEEAVDEGSLHKALKATLDYSVRTHHPYFFNQLYAAADPFAVAADWAAVAANTNVHTFEVAPVFTVVEKEMLSKMARCIGGGFAKQHDGLFVPGGSIANTYAMHLARTRAYPDAATKGNLLGPRLVAFTSEQSHYSYKKGAMLTGLGSDNLVAVACDETGAMVPSALEAAMVEAKAAGAVPFFVGTTAGTTVTGAFDPFNAIADICAEHGAYMHVDGAWGAAALLSSVPSVRGLMAGAERADSLTWNAHKLMGAPLQCSAFLTAHPGSLQESNSTKAAYLFQPDKLYGEYDLGDKTIQCGRRADAFKLWFAWKGLGDAGWAKRVDHCVDLAVHFEDIVRSSGGEFVMAKPRTYANVCFWYVPRSLRPWDPATASEEDVAKMGRVAVGIKAEMQRRGLAMIGFQPLDGLPNFFRIVFASCMNTSKADLNKLLTDISKIGEEL</sequence>
<evidence type="ECO:0008006" key="10">
    <source>
        <dbReference type="Google" id="ProtNLM"/>
    </source>
</evidence>
<feature type="compositionally biased region" description="Low complexity" evidence="8">
    <location>
        <begin position="10"/>
        <end position="25"/>
    </location>
</feature>
<evidence type="ECO:0000256" key="6">
    <source>
        <dbReference type="PIRSR" id="PIRSR602129-50"/>
    </source>
</evidence>
<accession>A0A7S1T104</accession>
<evidence type="ECO:0000256" key="2">
    <source>
        <dbReference type="ARBA" id="ARBA00009533"/>
    </source>
</evidence>
<evidence type="ECO:0000256" key="1">
    <source>
        <dbReference type="ARBA" id="ARBA00001933"/>
    </source>
</evidence>
<comment type="similarity">
    <text evidence="2 7">Belongs to the group II decarboxylase family.</text>
</comment>
<dbReference type="AlphaFoldDB" id="A0A7S1T104"/>
<evidence type="ECO:0000256" key="7">
    <source>
        <dbReference type="RuleBase" id="RU000382"/>
    </source>
</evidence>
<feature type="region of interest" description="Disordered" evidence="8">
    <location>
        <begin position="1"/>
        <end position="33"/>
    </location>
</feature>
<protein>
    <recommendedName>
        <fullName evidence="10">Glutamate decarboxylase</fullName>
    </recommendedName>
</protein>
<dbReference type="Gene3D" id="3.90.1150.170">
    <property type="match status" value="1"/>
</dbReference>
<dbReference type="PANTHER" id="PTHR45677">
    <property type="entry name" value="GLUTAMATE DECARBOXYLASE-RELATED"/>
    <property type="match status" value="1"/>
</dbReference>
<feature type="compositionally biased region" description="Polar residues" evidence="8">
    <location>
        <begin position="60"/>
        <end position="75"/>
    </location>
</feature>
<evidence type="ECO:0000256" key="3">
    <source>
        <dbReference type="ARBA" id="ARBA00022793"/>
    </source>
</evidence>
<comment type="cofactor">
    <cofactor evidence="1 6 7">
        <name>pyridoxal 5'-phosphate</name>
        <dbReference type="ChEBI" id="CHEBI:597326"/>
    </cofactor>
</comment>
<reference evidence="9" key="1">
    <citation type="submission" date="2021-01" db="EMBL/GenBank/DDBJ databases">
        <authorList>
            <person name="Corre E."/>
            <person name="Pelletier E."/>
            <person name="Niang G."/>
            <person name="Scheremetjew M."/>
            <person name="Finn R."/>
            <person name="Kale V."/>
            <person name="Holt S."/>
            <person name="Cochrane G."/>
            <person name="Meng A."/>
            <person name="Brown T."/>
            <person name="Cohen L."/>
        </authorList>
    </citation>
    <scope>NUCLEOTIDE SEQUENCE</scope>
    <source>
        <strain evidence="9">PLY429</strain>
    </source>
</reference>
<evidence type="ECO:0000313" key="9">
    <source>
        <dbReference type="EMBL" id="CAD9214604.1"/>
    </source>
</evidence>
<feature type="region of interest" description="Disordered" evidence="8">
    <location>
        <begin position="48"/>
        <end position="78"/>
    </location>
</feature>
<name>A0A7S1T104_9CHLO</name>
<dbReference type="InterPro" id="IPR015424">
    <property type="entry name" value="PyrdxlP-dep_Trfase"/>
</dbReference>
<proteinExistence type="inferred from homology"/>
<dbReference type="PANTHER" id="PTHR45677:SF8">
    <property type="entry name" value="CYSTEINE SULFINIC ACID DECARBOXYLASE"/>
    <property type="match status" value="1"/>
</dbReference>
<dbReference type="SUPFAM" id="SSF53383">
    <property type="entry name" value="PLP-dependent transferases"/>
    <property type="match status" value="1"/>
</dbReference>
<evidence type="ECO:0000256" key="8">
    <source>
        <dbReference type="SAM" id="MobiDB-lite"/>
    </source>
</evidence>
<feature type="modified residue" description="N6-(pyridoxal phosphate)lysine" evidence="6">
    <location>
        <position position="400"/>
    </location>
</feature>
<dbReference type="GO" id="GO:0030170">
    <property type="term" value="F:pyridoxal phosphate binding"/>
    <property type="evidence" value="ECO:0007669"/>
    <property type="project" value="InterPro"/>
</dbReference>
<keyword evidence="5 7" id="KW-0456">Lyase</keyword>
<keyword evidence="4 6" id="KW-0663">Pyridoxal phosphate</keyword>
<gene>
    <name evidence="9" type="ORF">TCHU04912_LOCUS16844</name>
</gene>
<dbReference type="GO" id="GO:0016831">
    <property type="term" value="F:carboxy-lyase activity"/>
    <property type="evidence" value="ECO:0007669"/>
    <property type="project" value="UniProtKB-KW"/>
</dbReference>
<evidence type="ECO:0000256" key="4">
    <source>
        <dbReference type="ARBA" id="ARBA00022898"/>
    </source>
</evidence>